<dbReference type="EMBL" id="DSXR01000126">
    <property type="protein sequence ID" value="HGS88358.1"/>
    <property type="molecule type" value="Genomic_DNA"/>
</dbReference>
<feature type="signal peptide" evidence="1">
    <location>
        <begin position="1"/>
        <end position="26"/>
    </location>
</feature>
<gene>
    <name evidence="2" type="ORF">ENT17_12200</name>
</gene>
<protein>
    <recommendedName>
        <fullName evidence="3">Transglycosylase SLT domain-containing protein</fullName>
    </recommendedName>
</protein>
<feature type="chain" id="PRO_5027951452" description="Transglycosylase SLT domain-containing protein" evidence="1">
    <location>
        <begin position="27"/>
        <end position="608"/>
    </location>
</feature>
<organism evidence="2">
    <name type="scientific">Bellilinea caldifistulae</name>
    <dbReference type="NCBI Taxonomy" id="360411"/>
    <lineage>
        <taxon>Bacteria</taxon>
        <taxon>Bacillati</taxon>
        <taxon>Chloroflexota</taxon>
        <taxon>Anaerolineae</taxon>
        <taxon>Anaerolineales</taxon>
        <taxon>Anaerolineaceae</taxon>
        <taxon>Bellilinea</taxon>
    </lineage>
</organism>
<evidence type="ECO:0008006" key="3">
    <source>
        <dbReference type="Google" id="ProtNLM"/>
    </source>
</evidence>
<dbReference type="AlphaFoldDB" id="A0A7C4L160"/>
<name>A0A7C4L160_9CHLR</name>
<dbReference type="Gene3D" id="1.10.530.10">
    <property type="match status" value="1"/>
</dbReference>
<proteinExistence type="predicted"/>
<reference evidence="2" key="1">
    <citation type="journal article" date="2020" name="mSystems">
        <title>Genome- and Community-Level Interaction Insights into Carbon Utilization and Element Cycling Functions of Hydrothermarchaeota in Hydrothermal Sediment.</title>
        <authorList>
            <person name="Zhou Z."/>
            <person name="Liu Y."/>
            <person name="Xu W."/>
            <person name="Pan J."/>
            <person name="Luo Z.H."/>
            <person name="Li M."/>
        </authorList>
    </citation>
    <scope>NUCLEOTIDE SEQUENCE [LARGE SCALE GENOMIC DNA]</scope>
    <source>
        <strain evidence="2">SpSt-556</strain>
    </source>
</reference>
<keyword evidence="1" id="KW-0732">Signal</keyword>
<evidence type="ECO:0000313" key="2">
    <source>
        <dbReference type="EMBL" id="HGS88358.1"/>
    </source>
</evidence>
<evidence type="ECO:0000256" key="1">
    <source>
        <dbReference type="SAM" id="SignalP"/>
    </source>
</evidence>
<comment type="caution">
    <text evidence="2">The sequence shown here is derived from an EMBL/GenBank/DDBJ whole genome shotgun (WGS) entry which is preliminary data.</text>
</comment>
<sequence>MKRLALLGMIVLLAGGLFTAALPAPAPVLAEESTPEAPKRLTTLKINFERHEWWLVRWKDNEITCRFLVEHEGLPIADEIRVWCGATLYNEWLATKPCALSSPEQTLQSCPGLYLYHFTSYPASKEVKVELPLPSVWVSVTGCTPQPPGNRCESLPNLLLTGEEPLPNETIISIQGTLNGNPFVCNGDACAIPLQPTGQGGITVEFWADSSFGDASPKFNALVRVIPQGDFMSPEGGSSDKPLYYVDVLSSQWRGGALASCSDIWGSFPPIGGPAPWLTTPQDPQELYSAVSLYYLAGMLIANGEVDASECRDGGLSTPLTASECGVRAAYEQVVAWQNRFDEEIWNVAQDTGVPAQLLKNIFSRESQFWPGIYQNYKEAGLGQLTEKGADTILLWNPSFFEQFCPLVLHQSRCDLGFGNIKEEERALLRGALVGKVNAACADCPAGIDLSQAHFSIRVFAEGMIGNCQQVGRVLNNLTGRTAGSVASYEDLWRFTLVNYNAGPGCLATAVRKALSLGQPLRWQSVSAQLEPACQSAIKYVNDISDKLSGVQPTPTSWVYPGQPPPQATAPKTAKWTASRPCVTSPPLCMWIISNPRRWVPRWKCAAG</sequence>
<accession>A0A7C4L160</accession>